<accession>A0A174FFK6</accession>
<dbReference type="Proteomes" id="UP000261210">
    <property type="component" value="Unassembled WGS sequence"/>
</dbReference>
<organism evidence="2 4">
    <name type="scientific">Bacteroides xylanisolvens</name>
    <dbReference type="NCBI Taxonomy" id="371601"/>
    <lineage>
        <taxon>Bacteria</taxon>
        <taxon>Pseudomonadati</taxon>
        <taxon>Bacteroidota</taxon>
        <taxon>Bacteroidia</taxon>
        <taxon>Bacteroidales</taxon>
        <taxon>Bacteroidaceae</taxon>
        <taxon>Bacteroides</taxon>
    </lineage>
</organism>
<reference evidence="4 5" key="1">
    <citation type="submission" date="2018-08" db="EMBL/GenBank/DDBJ databases">
        <title>A genome reference for cultivated species of the human gut microbiota.</title>
        <authorList>
            <person name="Zou Y."/>
            <person name="Xue W."/>
            <person name="Luo G."/>
        </authorList>
    </citation>
    <scope>NUCLEOTIDE SEQUENCE [LARGE SCALE GENOMIC DNA]</scope>
    <source>
        <strain evidence="3 5">AF39-6AC</strain>
        <strain evidence="2 4">TF10-34</strain>
    </source>
</reference>
<proteinExistence type="predicted"/>
<evidence type="ECO:0000313" key="5">
    <source>
        <dbReference type="Proteomes" id="UP000284417"/>
    </source>
</evidence>
<dbReference type="EMBL" id="WDCG01000023">
    <property type="protein sequence ID" value="KAB6420814.1"/>
    <property type="molecule type" value="Genomic_DNA"/>
</dbReference>
<dbReference type="AlphaFoldDB" id="A0A174FFK6"/>
<gene>
    <name evidence="3" type="ORF">DW042_24315</name>
    <name evidence="2" type="ORF">DXD03_24445</name>
    <name evidence="1" type="ORF">GAZ26_18515</name>
</gene>
<dbReference type="Proteomes" id="UP000471447">
    <property type="component" value="Unassembled WGS sequence"/>
</dbReference>
<evidence type="ECO:0000313" key="6">
    <source>
        <dbReference type="Proteomes" id="UP000471447"/>
    </source>
</evidence>
<protein>
    <submittedName>
        <fullName evidence="2">Uncharacterized protein</fullName>
    </submittedName>
</protein>
<dbReference type="EMBL" id="QSQU01000096">
    <property type="protein sequence ID" value="RGK52917.1"/>
    <property type="molecule type" value="Genomic_DNA"/>
</dbReference>
<name>A0A174FFK6_9BACE</name>
<dbReference type="EMBL" id="QROC01000075">
    <property type="protein sequence ID" value="RHK88121.1"/>
    <property type="molecule type" value="Genomic_DNA"/>
</dbReference>
<sequence length="69" mass="8011">MLFFLDNLLISQESVSLQCVFHSIRFKVNKGWSKALLLFLCLYASSLFDINQQNSLFFNHQILLANLKS</sequence>
<dbReference type="Proteomes" id="UP000284417">
    <property type="component" value="Unassembled WGS sequence"/>
</dbReference>
<reference evidence="1 6" key="2">
    <citation type="journal article" date="2019" name="Nat. Med.">
        <title>A library of human gut bacterial isolates paired with longitudinal multiomics data enables mechanistic microbiome research.</title>
        <authorList>
            <person name="Poyet M."/>
            <person name="Groussin M."/>
            <person name="Gibbons S.M."/>
            <person name="Avila-Pacheco J."/>
            <person name="Jiang X."/>
            <person name="Kearney S.M."/>
            <person name="Perrotta A.R."/>
            <person name="Berdy B."/>
            <person name="Zhao S."/>
            <person name="Lieberman T.D."/>
            <person name="Swanson P.K."/>
            <person name="Smith M."/>
            <person name="Roesemann S."/>
            <person name="Alexander J.E."/>
            <person name="Rich S.A."/>
            <person name="Livny J."/>
            <person name="Vlamakis H."/>
            <person name="Clish C."/>
            <person name="Bullock K."/>
            <person name="Deik A."/>
            <person name="Scott J."/>
            <person name="Pierce K.A."/>
            <person name="Xavier R.J."/>
            <person name="Alm E.J."/>
        </authorList>
    </citation>
    <scope>NUCLEOTIDE SEQUENCE [LARGE SCALE GENOMIC DNA]</scope>
    <source>
        <strain evidence="1 6">BIOML-A7</strain>
    </source>
</reference>
<evidence type="ECO:0000313" key="3">
    <source>
        <dbReference type="EMBL" id="RHK88121.1"/>
    </source>
</evidence>
<evidence type="ECO:0000313" key="2">
    <source>
        <dbReference type="EMBL" id="RGK52917.1"/>
    </source>
</evidence>
<evidence type="ECO:0000313" key="4">
    <source>
        <dbReference type="Proteomes" id="UP000261210"/>
    </source>
</evidence>
<evidence type="ECO:0000313" key="1">
    <source>
        <dbReference type="EMBL" id="KAB6420814.1"/>
    </source>
</evidence>
<comment type="caution">
    <text evidence="2">The sequence shown here is derived from an EMBL/GenBank/DDBJ whole genome shotgun (WGS) entry which is preliminary data.</text>
</comment>